<dbReference type="PANTHER" id="PTHR22960:SF0">
    <property type="entry name" value="MOLYBDENUM COFACTOR BIOSYNTHESIS PROTEIN 1"/>
    <property type="match status" value="1"/>
</dbReference>
<protein>
    <submittedName>
        <fullName evidence="11">GTP 3',8-cyclase</fullName>
    </submittedName>
</protein>
<evidence type="ECO:0000313" key="11">
    <source>
        <dbReference type="EMBL" id="GGC35498.1"/>
    </source>
</evidence>
<dbReference type="SUPFAM" id="SSF102114">
    <property type="entry name" value="Radical SAM enzymes"/>
    <property type="match status" value="1"/>
</dbReference>
<keyword evidence="4" id="KW-0547">Nucleotide-binding</keyword>
<reference evidence="12" key="1">
    <citation type="journal article" date="2019" name="Int. J. Syst. Evol. Microbiol.">
        <title>The Global Catalogue of Microorganisms (GCM) 10K type strain sequencing project: providing services to taxonomists for standard genome sequencing and annotation.</title>
        <authorList>
            <consortium name="The Broad Institute Genomics Platform"/>
            <consortium name="The Broad Institute Genome Sequencing Center for Infectious Disease"/>
            <person name="Wu L."/>
            <person name="Ma J."/>
        </authorList>
    </citation>
    <scope>NUCLEOTIDE SEQUENCE [LARGE SCALE GENOMIC DNA]</scope>
    <source>
        <strain evidence="12">CCM 7132</strain>
    </source>
</reference>
<dbReference type="InterPro" id="IPR007197">
    <property type="entry name" value="rSAM"/>
</dbReference>
<dbReference type="EMBL" id="BMCH01000005">
    <property type="protein sequence ID" value="GGC35498.1"/>
    <property type="molecule type" value="Genomic_DNA"/>
</dbReference>
<keyword evidence="12" id="KW-1185">Reference proteome</keyword>
<keyword evidence="9" id="KW-0456">Lyase</keyword>
<keyword evidence="5" id="KW-0408">Iron</keyword>
<evidence type="ECO:0000256" key="2">
    <source>
        <dbReference type="ARBA" id="ARBA00022691"/>
    </source>
</evidence>
<sequence>MPQSVFHDDFAFLEPAQRLDFTTIERIARISARLGVSKLRLTGGEPLLRPRLDTLVARLVALPGIDDVALTTNGVLLDRHLDALYHAGLSRLTISLDSLDPAVFSHLSGGRDALDTVLSAIDKAASRGFPGGIKINTVVQRGINEQDILPLVSRFRHTGITLRFIEFMDVGTRNHWSESAVVPSATLLERIGAVYPLEPLEPLYRGEVAQRYRLADGSGEIGFISSVTAPFCGDCSRARLSSEGQIYTCLFAKTGTDLRPALADTDDAALETLLRRIWRGRADRYSEIRNPDPQRASGERIEMYYIGG</sequence>
<evidence type="ECO:0000256" key="8">
    <source>
        <dbReference type="ARBA" id="ARBA00023150"/>
    </source>
</evidence>
<evidence type="ECO:0000256" key="3">
    <source>
        <dbReference type="ARBA" id="ARBA00022723"/>
    </source>
</evidence>
<gene>
    <name evidence="11" type="primary">moaA</name>
    <name evidence="11" type="ORF">GCM10007207_21330</name>
</gene>
<evidence type="ECO:0000256" key="6">
    <source>
        <dbReference type="ARBA" id="ARBA00023014"/>
    </source>
</evidence>
<organism evidence="11 12">
    <name type="scientific">Asaia siamensis</name>
    <dbReference type="NCBI Taxonomy" id="110479"/>
    <lineage>
        <taxon>Bacteria</taxon>
        <taxon>Pseudomonadati</taxon>
        <taxon>Pseudomonadota</taxon>
        <taxon>Alphaproteobacteria</taxon>
        <taxon>Acetobacterales</taxon>
        <taxon>Acetobacteraceae</taxon>
        <taxon>Asaia</taxon>
    </lineage>
</organism>
<dbReference type="InterPro" id="IPR013483">
    <property type="entry name" value="MoaA"/>
</dbReference>
<dbReference type="InterPro" id="IPR013785">
    <property type="entry name" value="Aldolase_TIM"/>
</dbReference>
<dbReference type="InterPro" id="IPR050105">
    <property type="entry name" value="MoCo_biosynth_MoaA/MoaC"/>
</dbReference>
<name>A0ABQ1M705_9PROT</name>
<dbReference type="CDD" id="cd21117">
    <property type="entry name" value="Twitch_MoaA"/>
    <property type="match status" value="1"/>
</dbReference>
<keyword evidence="7" id="KW-0342">GTP-binding</keyword>
<keyword evidence="6" id="KW-0411">Iron-sulfur</keyword>
<accession>A0ABQ1M705</accession>
<proteinExistence type="predicted"/>
<feature type="domain" description="Radical SAM core" evidence="10">
    <location>
        <begin position="1"/>
        <end position="198"/>
    </location>
</feature>
<comment type="cofactor">
    <cofactor evidence="1">
        <name>[4Fe-4S] cluster</name>
        <dbReference type="ChEBI" id="CHEBI:49883"/>
    </cofactor>
</comment>
<comment type="caution">
    <text evidence="11">The sequence shown here is derived from an EMBL/GenBank/DDBJ whole genome shotgun (WGS) entry which is preliminary data.</text>
</comment>
<dbReference type="PROSITE" id="PS51918">
    <property type="entry name" value="RADICAL_SAM"/>
    <property type="match status" value="1"/>
</dbReference>
<evidence type="ECO:0000256" key="1">
    <source>
        <dbReference type="ARBA" id="ARBA00001966"/>
    </source>
</evidence>
<dbReference type="Pfam" id="PF06463">
    <property type="entry name" value="Mob_synth_C"/>
    <property type="match status" value="1"/>
</dbReference>
<dbReference type="CDD" id="cd01335">
    <property type="entry name" value="Radical_SAM"/>
    <property type="match status" value="1"/>
</dbReference>
<evidence type="ECO:0000256" key="5">
    <source>
        <dbReference type="ARBA" id="ARBA00023004"/>
    </source>
</evidence>
<dbReference type="InterPro" id="IPR010505">
    <property type="entry name" value="MoaA_twitch"/>
</dbReference>
<evidence type="ECO:0000313" key="12">
    <source>
        <dbReference type="Proteomes" id="UP000637769"/>
    </source>
</evidence>
<keyword evidence="8" id="KW-0501">Molybdenum cofactor biosynthesis</keyword>
<dbReference type="PANTHER" id="PTHR22960">
    <property type="entry name" value="MOLYBDOPTERIN COFACTOR SYNTHESIS PROTEIN A"/>
    <property type="match status" value="1"/>
</dbReference>
<dbReference type="NCBIfam" id="TIGR02666">
    <property type="entry name" value="moaA"/>
    <property type="match status" value="1"/>
</dbReference>
<dbReference type="Gene3D" id="3.20.20.70">
    <property type="entry name" value="Aldolase class I"/>
    <property type="match status" value="1"/>
</dbReference>
<dbReference type="Pfam" id="PF04055">
    <property type="entry name" value="Radical_SAM"/>
    <property type="match status" value="1"/>
</dbReference>
<evidence type="ECO:0000256" key="9">
    <source>
        <dbReference type="ARBA" id="ARBA00023239"/>
    </source>
</evidence>
<keyword evidence="3" id="KW-0479">Metal-binding</keyword>
<evidence type="ECO:0000256" key="7">
    <source>
        <dbReference type="ARBA" id="ARBA00023134"/>
    </source>
</evidence>
<dbReference type="Proteomes" id="UP000637769">
    <property type="component" value="Unassembled WGS sequence"/>
</dbReference>
<evidence type="ECO:0000256" key="4">
    <source>
        <dbReference type="ARBA" id="ARBA00022741"/>
    </source>
</evidence>
<dbReference type="InterPro" id="IPR058240">
    <property type="entry name" value="rSAM_sf"/>
</dbReference>
<keyword evidence="2" id="KW-0949">S-adenosyl-L-methionine</keyword>
<evidence type="ECO:0000259" key="10">
    <source>
        <dbReference type="PROSITE" id="PS51918"/>
    </source>
</evidence>